<dbReference type="RefSeq" id="WP_098512987.1">
    <property type="nucleotide sequence ID" value="NZ_JBIAKZ010000001.1"/>
</dbReference>
<organism evidence="1 2">
    <name type="scientific">Amycolatopsis sulphurea</name>
    <dbReference type="NCBI Taxonomy" id="76022"/>
    <lineage>
        <taxon>Bacteria</taxon>
        <taxon>Bacillati</taxon>
        <taxon>Actinomycetota</taxon>
        <taxon>Actinomycetes</taxon>
        <taxon>Pseudonocardiales</taxon>
        <taxon>Pseudonocardiaceae</taxon>
        <taxon>Amycolatopsis</taxon>
    </lineage>
</organism>
<gene>
    <name evidence="1" type="ORF">ATK36_4128</name>
</gene>
<keyword evidence="2" id="KW-1185">Reference proteome</keyword>
<evidence type="ECO:0000313" key="1">
    <source>
        <dbReference type="EMBL" id="PFG49009.1"/>
    </source>
</evidence>
<dbReference type="AlphaFoldDB" id="A0A2A9FF08"/>
<dbReference type="EMBL" id="PDJK01000002">
    <property type="protein sequence ID" value="PFG49009.1"/>
    <property type="molecule type" value="Genomic_DNA"/>
</dbReference>
<reference evidence="1 2" key="1">
    <citation type="submission" date="2017-10" db="EMBL/GenBank/DDBJ databases">
        <title>Sequencing the genomes of 1000 actinobacteria strains.</title>
        <authorList>
            <person name="Klenk H.-P."/>
        </authorList>
    </citation>
    <scope>NUCLEOTIDE SEQUENCE [LARGE SCALE GENOMIC DNA]</scope>
    <source>
        <strain evidence="1 2">DSM 46092</strain>
    </source>
</reference>
<protein>
    <submittedName>
        <fullName evidence="1">Uncharacterized protein</fullName>
    </submittedName>
</protein>
<name>A0A2A9FF08_9PSEU</name>
<comment type="caution">
    <text evidence="1">The sequence shown here is derived from an EMBL/GenBank/DDBJ whole genome shotgun (WGS) entry which is preliminary data.</text>
</comment>
<dbReference type="Proteomes" id="UP000243542">
    <property type="component" value="Unassembled WGS sequence"/>
</dbReference>
<proteinExistence type="predicted"/>
<accession>A0A2A9FF08</accession>
<sequence>MSVPLSGGDSAVATAERVTDLFVCDERLRDVSLRTEDPAHPDMVVEPAGSTSGNPLGELFRRLLCTDPLITFAEPLLTTLPTGDRA</sequence>
<evidence type="ECO:0000313" key="2">
    <source>
        <dbReference type="Proteomes" id="UP000243542"/>
    </source>
</evidence>